<feature type="transmembrane region" description="Helical" evidence="9">
    <location>
        <begin position="63"/>
        <end position="82"/>
    </location>
</feature>
<dbReference type="PROSITE" id="PS00237">
    <property type="entry name" value="G_PROTEIN_RECEP_F1_1"/>
    <property type="match status" value="1"/>
</dbReference>
<dbReference type="CDD" id="cd15230">
    <property type="entry name" value="7tmA_OR5-like"/>
    <property type="match status" value="1"/>
</dbReference>
<reference evidence="12" key="1">
    <citation type="submission" date="2025-08" db="UniProtKB">
        <authorList>
            <consortium name="RefSeq"/>
        </authorList>
    </citation>
    <scope>IDENTIFICATION</scope>
</reference>
<evidence type="ECO:0000256" key="1">
    <source>
        <dbReference type="ARBA" id="ARBA00004141"/>
    </source>
</evidence>
<evidence type="ECO:0000256" key="6">
    <source>
        <dbReference type="ARBA" id="ARBA00023170"/>
    </source>
</evidence>
<keyword evidence="3 9" id="KW-1133">Transmembrane helix</keyword>
<dbReference type="InterPro" id="IPR017452">
    <property type="entry name" value="GPCR_Rhodpsn_7TM"/>
</dbReference>
<dbReference type="Proteomes" id="UP000515159">
    <property type="component" value="Chromosome 14"/>
</dbReference>
<protein>
    <recommendedName>
        <fullName evidence="9">Olfactory receptor</fullName>
    </recommendedName>
</protein>
<evidence type="ECO:0000256" key="7">
    <source>
        <dbReference type="ARBA" id="ARBA00023224"/>
    </source>
</evidence>
<feature type="transmembrane region" description="Helical" evidence="9">
    <location>
        <begin position="200"/>
        <end position="224"/>
    </location>
</feature>
<evidence type="ECO:0000256" key="3">
    <source>
        <dbReference type="ARBA" id="ARBA00022989"/>
    </source>
</evidence>
<keyword evidence="11" id="KW-1185">Reference proteome</keyword>
<feature type="transmembrane region" description="Helical" evidence="9">
    <location>
        <begin position="143"/>
        <end position="165"/>
    </location>
</feature>
<dbReference type="GO" id="GO:0005886">
    <property type="term" value="C:plasma membrane"/>
    <property type="evidence" value="ECO:0007669"/>
    <property type="project" value="UniProtKB-SubCell"/>
</dbReference>
<dbReference type="SUPFAM" id="SSF81321">
    <property type="entry name" value="Family A G protein-coupled receptor-like"/>
    <property type="match status" value="1"/>
</dbReference>
<dbReference type="RefSeq" id="XP_033775745.1">
    <property type="nucleotide sequence ID" value="XM_033919854.1"/>
</dbReference>
<evidence type="ECO:0000256" key="9">
    <source>
        <dbReference type="RuleBase" id="RU363047"/>
    </source>
</evidence>
<evidence type="ECO:0000256" key="8">
    <source>
        <dbReference type="RuleBase" id="RU000688"/>
    </source>
</evidence>
<dbReference type="Pfam" id="PF13853">
    <property type="entry name" value="7tm_4"/>
    <property type="match status" value="1"/>
</dbReference>
<dbReference type="AlphaFoldDB" id="A0A6P8P469"/>
<proteinExistence type="inferred from homology"/>
<name>A0A6P8P469_GEOSA</name>
<dbReference type="FunFam" id="1.20.1070.10:FF:000003">
    <property type="entry name" value="Olfactory receptor"/>
    <property type="match status" value="1"/>
</dbReference>
<dbReference type="GO" id="GO:0004984">
    <property type="term" value="F:olfactory receptor activity"/>
    <property type="evidence" value="ECO:0007669"/>
    <property type="project" value="InterPro"/>
</dbReference>
<gene>
    <name evidence="12" type="primary">LOC117348153</name>
</gene>
<dbReference type="GO" id="GO:0004930">
    <property type="term" value="F:G protein-coupled receptor activity"/>
    <property type="evidence" value="ECO:0007669"/>
    <property type="project" value="UniProtKB-KW"/>
</dbReference>
<sequence>MSLTSSWNQTSVTVFILLGLTRDPKLQILLFVLFLLVYVITLLANIGIILVTRLDVRLQTPMYFFLFHLSIVDICYSSDITPKTLQTLLTEHKTISILGCALQMYFFLCFATIELYLLAVMAYDRYVAICNPLLYPVIMTRGLCIRMLSAVYIIGFCSPLMLAILTFRLSYCRSNVINHFFCDVLPILVLSCSDTFVNDIIVFLFAGFNTITTFMAVLISYTYIISNILKIRSAEGRRKAFNTCASHFTAVLIFYGTVFVTYLQPNSSYSMDQDKIVSVFYTVLIPMINPLIYSLRNKDVKAALIKVLKRKACLKKSGRLVTLPPSIKLDIYAICINHVPGLTAETINSFIGFRHQIIRSLFMGMESYLHVFLVTKDKSTDDLNKLVLLESHSEY</sequence>
<accession>A0A6P8P469</accession>
<evidence type="ECO:0000256" key="2">
    <source>
        <dbReference type="ARBA" id="ARBA00022692"/>
    </source>
</evidence>
<evidence type="ECO:0000259" key="10">
    <source>
        <dbReference type="PROSITE" id="PS50262"/>
    </source>
</evidence>
<dbReference type="InterPro" id="IPR000276">
    <property type="entry name" value="GPCR_Rhodpsn"/>
</dbReference>
<keyword evidence="7 8" id="KW-0807">Transducer</keyword>
<keyword evidence="9" id="KW-0716">Sensory transduction</keyword>
<organism evidence="11 12">
    <name type="scientific">Geotrypetes seraphini</name>
    <name type="common">Gaboon caecilian</name>
    <name type="synonym">Caecilia seraphini</name>
    <dbReference type="NCBI Taxonomy" id="260995"/>
    <lineage>
        <taxon>Eukaryota</taxon>
        <taxon>Metazoa</taxon>
        <taxon>Chordata</taxon>
        <taxon>Craniata</taxon>
        <taxon>Vertebrata</taxon>
        <taxon>Euteleostomi</taxon>
        <taxon>Amphibia</taxon>
        <taxon>Gymnophiona</taxon>
        <taxon>Geotrypetes</taxon>
    </lineage>
</organism>
<dbReference type="PANTHER" id="PTHR48018">
    <property type="entry name" value="OLFACTORY RECEPTOR"/>
    <property type="match status" value="1"/>
</dbReference>
<feature type="transmembrane region" description="Helical" evidence="9">
    <location>
        <begin position="276"/>
        <end position="295"/>
    </location>
</feature>
<dbReference type="GeneID" id="117348153"/>
<keyword evidence="9" id="KW-1003">Cell membrane</keyword>
<feature type="domain" description="G-protein coupled receptors family 1 profile" evidence="10">
    <location>
        <begin position="44"/>
        <end position="293"/>
    </location>
</feature>
<keyword evidence="6 8" id="KW-0675">Receptor</keyword>
<evidence type="ECO:0000313" key="11">
    <source>
        <dbReference type="Proteomes" id="UP000515159"/>
    </source>
</evidence>
<keyword evidence="4 8" id="KW-0297">G-protein coupled receptor</keyword>
<evidence type="ECO:0000313" key="12">
    <source>
        <dbReference type="RefSeq" id="XP_033775745.1"/>
    </source>
</evidence>
<dbReference type="InterPro" id="IPR000725">
    <property type="entry name" value="Olfact_rcpt"/>
</dbReference>
<evidence type="ECO:0000256" key="5">
    <source>
        <dbReference type="ARBA" id="ARBA00023136"/>
    </source>
</evidence>
<keyword evidence="9" id="KW-0552">Olfaction</keyword>
<evidence type="ECO:0000256" key="4">
    <source>
        <dbReference type="ARBA" id="ARBA00023040"/>
    </source>
</evidence>
<feature type="transmembrane region" description="Helical" evidence="9">
    <location>
        <begin position="102"/>
        <end position="123"/>
    </location>
</feature>
<comment type="similarity">
    <text evidence="8">Belongs to the G-protein coupled receptor 1 family.</text>
</comment>
<dbReference type="InParanoid" id="A0A6P8P469"/>
<feature type="transmembrane region" description="Helical" evidence="9">
    <location>
        <begin position="245"/>
        <end position="264"/>
    </location>
</feature>
<dbReference type="PROSITE" id="PS50262">
    <property type="entry name" value="G_PROTEIN_RECEP_F1_2"/>
    <property type="match status" value="1"/>
</dbReference>
<dbReference type="Gene3D" id="1.20.1070.10">
    <property type="entry name" value="Rhodopsin 7-helix transmembrane proteins"/>
    <property type="match status" value="1"/>
</dbReference>
<dbReference type="KEGG" id="gsh:117348153"/>
<keyword evidence="2 8" id="KW-0812">Transmembrane</keyword>
<dbReference type="OrthoDB" id="6145535at2759"/>
<keyword evidence="5 9" id="KW-0472">Membrane</keyword>
<feature type="transmembrane region" description="Helical" evidence="9">
    <location>
        <begin position="28"/>
        <end position="51"/>
    </location>
</feature>
<dbReference type="FunCoup" id="A0A6P8P469">
    <property type="interactions" value="264"/>
</dbReference>
<comment type="subcellular location">
    <subcellularLocation>
        <location evidence="9">Cell membrane</location>
        <topology evidence="9">Multi-pass membrane protein</topology>
    </subcellularLocation>
    <subcellularLocation>
        <location evidence="1">Membrane</location>
        <topology evidence="1">Multi-pass membrane protein</topology>
    </subcellularLocation>
</comment>
<dbReference type="PRINTS" id="PR00245">
    <property type="entry name" value="OLFACTORYR"/>
</dbReference>
<dbReference type="PRINTS" id="PR00237">
    <property type="entry name" value="GPCRRHODOPSN"/>
</dbReference>